<sequence>MKVNKLANLLLASGISALFVTSCANVRQPAGGPRDTIPPTLVNSVPQVGSVNYRGKKFVLTFDEYTQAKNLKTKLLITPQTDVRYQFRTKKKSLIIEFEEPLKENTTYTFNFQDAIQDINENNPWKNAVFAFSTGDYIDSLKINGTVRDVLTGAPVKEATVALFDIKDTLDIYTGKPEYFAKTDEEGHYNLSHIRHGKFKAYAYLDENNNLINEPKSEPAGLYPDTLSLDTDRDSLHFNLILADAQPFKMNSAKENGKYFDVLFNKYVKSYQLSFKNDDQLMLSTFSPEHNGVRFFNATQIPENDSIPTQIIATDTVGNKVVENFHVKFADGTKRKYAVLEQEVQKYANDNPIQDTLIEKIQFSKPIRVVHPDSMMVIYDSLNFIRLDIDKDLSWNKRFDEVTIKKAIKLDSIFLPPADTLFLDSLKADSIYIQQPEARTFTDMKLHIPHGAFISIESDTAQAIDEKFTLANKENLGSIEGTITTDYKNYQIQLVTADFKVVKTTTADKNGHYSFYNLKPATYKIRVLIDENGNGQWDIGNILKNEAPEPVFFFQDEVAIRANWELTNIDFKM</sequence>
<feature type="domain" description="SbsA Ig-like" evidence="3">
    <location>
        <begin position="35"/>
        <end position="134"/>
    </location>
</feature>
<dbReference type="InterPro" id="IPR032812">
    <property type="entry name" value="SbsA_Ig"/>
</dbReference>
<protein>
    <recommendedName>
        <fullName evidence="3">SbsA Ig-like domain-containing protein</fullName>
    </recommendedName>
</protein>
<dbReference type="RefSeq" id="WP_338397327.1">
    <property type="nucleotide sequence ID" value="NZ_AP025292.1"/>
</dbReference>
<dbReference type="InterPro" id="IPR013783">
    <property type="entry name" value="Ig-like_fold"/>
</dbReference>
<name>A0ABN6L4A2_9BACT</name>
<evidence type="ECO:0000313" key="4">
    <source>
        <dbReference type="EMBL" id="BDC97725.1"/>
    </source>
</evidence>
<keyword evidence="5" id="KW-1185">Reference proteome</keyword>
<reference evidence="4 5" key="1">
    <citation type="submission" date="2021-12" db="EMBL/GenBank/DDBJ databases">
        <title>Genome sequencing of bacteria with rrn-lacking chromosome and rrn-plasmid.</title>
        <authorList>
            <person name="Anda M."/>
            <person name="Iwasaki W."/>
        </authorList>
    </citation>
    <scope>NUCLEOTIDE SEQUENCE [LARGE SCALE GENOMIC DNA]</scope>
    <source>
        <strain evidence="4 5">NBRC 101262</strain>
    </source>
</reference>
<dbReference type="SUPFAM" id="SSF49452">
    <property type="entry name" value="Starch-binding domain-like"/>
    <property type="match status" value="1"/>
</dbReference>
<organism evidence="4 5">
    <name type="scientific">Persicobacter psychrovividus</name>
    <dbReference type="NCBI Taxonomy" id="387638"/>
    <lineage>
        <taxon>Bacteria</taxon>
        <taxon>Pseudomonadati</taxon>
        <taxon>Bacteroidota</taxon>
        <taxon>Cytophagia</taxon>
        <taxon>Cytophagales</taxon>
        <taxon>Persicobacteraceae</taxon>
        <taxon>Persicobacter</taxon>
    </lineage>
</organism>
<evidence type="ECO:0000259" key="3">
    <source>
        <dbReference type="Pfam" id="PF13205"/>
    </source>
</evidence>
<evidence type="ECO:0000256" key="2">
    <source>
        <dbReference type="SAM" id="SignalP"/>
    </source>
</evidence>
<evidence type="ECO:0000256" key="1">
    <source>
        <dbReference type="ARBA" id="ARBA00022729"/>
    </source>
</evidence>
<gene>
    <name evidence="4" type="ORF">PEPS_00060</name>
</gene>
<dbReference type="Pfam" id="PF13205">
    <property type="entry name" value="Big_5"/>
    <property type="match status" value="1"/>
</dbReference>
<accession>A0ABN6L4A2</accession>
<dbReference type="Gene3D" id="2.60.40.10">
    <property type="entry name" value="Immunoglobulins"/>
    <property type="match status" value="1"/>
</dbReference>
<dbReference type="PROSITE" id="PS51257">
    <property type="entry name" value="PROKAR_LIPOPROTEIN"/>
    <property type="match status" value="1"/>
</dbReference>
<evidence type="ECO:0000313" key="5">
    <source>
        <dbReference type="Proteomes" id="UP001354989"/>
    </source>
</evidence>
<keyword evidence="1 2" id="KW-0732">Signal</keyword>
<dbReference type="EMBL" id="AP025292">
    <property type="protein sequence ID" value="BDC97725.1"/>
    <property type="molecule type" value="Genomic_DNA"/>
</dbReference>
<feature type="signal peptide" evidence="2">
    <location>
        <begin position="1"/>
        <end position="24"/>
    </location>
</feature>
<dbReference type="InterPro" id="IPR013784">
    <property type="entry name" value="Carb-bd-like_fold"/>
</dbReference>
<proteinExistence type="predicted"/>
<dbReference type="SUPFAM" id="SSF117074">
    <property type="entry name" value="Hypothetical protein PA1324"/>
    <property type="match status" value="1"/>
</dbReference>
<feature type="chain" id="PRO_5046176769" description="SbsA Ig-like domain-containing protein" evidence="2">
    <location>
        <begin position="25"/>
        <end position="573"/>
    </location>
</feature>
<dbReference type="Proteomes" id="UP001354989">
    <property type="component" value="Chromosome"/>
</dbReference>